<sequence>MKKRRQPAFARGRKLWPKLKVLTKLAPPISTQILGKITRIADCIRRAGLLCELHAKTGRQCTLWKEGRAIRIGIGLPAGVNRSGMGGSGLEPAQVKIWTKQPG</sequence>
<comment type="caution">
    <text evidence="1">The sequence shown here is derived from an EMBL/GenBank/DDBJ whole genome shotgun (WGS) entry which is preliminary data.</text>
</comment>
<keyword evidence="2" id="KW-1185">Reference proteome</keyword>
<protein>
    <submittedName>
        <fullName evidence="1">Uncharacterized protein</fullName>
    </submittedName>
</protein>
<dbReference type="EMBL" id="LLYA01000192">
    <property type="protein sequence ID" value="KRR18783.1"/>
    <property type="molecule type" value="Genomic_DNA"/>
</dbReference>
<gene>
    <name evidence="1" type="ORF">CQ13_10085</name>
</gene>
<proteinExistence type="predicted"/>
<name>A0A0R3MKU3_9BRAD</name>
<reference evidence="1 2" key="1">
    <citation type="submission" date="2014-03" db="EMBL/GenBank/DDBJ databases">
        <title>Bradyrhizobium valentinum sp. nov., isolated from effective nodules of Lupinus mariae-josephae, a lupine endemic of basic-lime soils in Eastern Spain.</title>
        <authorList>
            <person name="Duran D."/>
            <person name="Rey L."/>
            <person name="Navarro A."/>
            <person name="Busquets A."/>
            <person name="Imperial J."/>
            <person name="Ruiz-Argueso T."/>
        </authorList>
    </citation>
    <scope>NUCLEOTIDE SEQUENCE [LARGE SCALE GENOMIC DNA]</scope>
    <source>
        <strain evidence="1 2">Ro19</strain>
    </source>
</reference>
<evidence type="ECO:0000313" key="2">
    <source>
        <dbReference type="Proteomes" id="UP000052023"/>
    </source>
</evidence>
<evidence type="ECO:0000313" key="1">
    <source>
        <dbReference type="EMBL" id="KRR18783.1"/>
    </source>
</evidence>
<organism evidence="1 2">
    <name type="scientific">Bradyrhizobium retamae</name>
    <dbReference type="NCBI Taxonomy" id="1300035"/>
    <lineage>
        <taxon>Bacteria</taxon>
        <taxon>Pseudomonadati</taxon>
        <taxon>Pseudomonadota</taxon>
        <taxon>Alphaproteobacteria</taxon>
        <taxon>Hyphomicrobiales</taxon>
        <taxon>Nitrobacteraceae</taxon>
        <taxon>Bradyrhizobium</taxon>
    </lineage>
</organism>
<dbReference type="Proteomes" id="UP000052023">
    <property type="component" value="Unassembled WGS sequence"/>
</dbReference>
<dbReference type="AlphaFoldDB" id="A0A0R3MKU3"/>
<accession>A0A0R3MKU3</accession>